<name>A0A9D4XU93_PEA</name>
<evidence type="ECO:0000259" key="1">
    <source>
        <dbReference type="Pfam" id="PF24924"/>
    </source>
</evidence>
<evidence type="ECO:0000313" key="3">
    <source>
        <dbReference type="Proteomes" id="UP001058974"/>
    </source>
</evidence>
<dbReference type="Proteomes" id="UP001058974">
    <property type="component" value="Chromosome 3"/>
</dbReference>
<dbReference type="InterPro" id="IPR056647">
    <property type="entry name" value="DUF7745"/>
</dbReference>
<dbReference type="EMBL" id="JAMSHJ010000003">
    <property type="protein sequence ID" value="KAI5427603.1"/>
    <property type="molecule type" value="Genomic_DNA"/>
</dbReference>
<organism evidence="2 3">
    <name type="scientific">Pisum sativum</name>
    <name type="common">Garden pea</name>
    <name type="synonym">Lathyrus oleraceus</name>
    <dbReference type="NCBI Taxonomy" id="3888"/>
    <lineage>
        <taxon>Eukaryota</taxon>
        <taxon>Viridiplantae</taxon>
        <taxon>Streptophyta</taxon>
        <taxon>Embryophyta</taxon>
        <taxon>Tracheophyta</taxon>
        <taxon>Spermatophyta</taxon>
        <taxon>Magnoliopsida</taxon>
        <taxon>eudicotyledons</taxon>
        <taxon>Gunneridae</taxon>
        <taxon>Pentapetalae</taxon>
        <taxon>rosids</taxon>
        <taxon>fabids</taxon>
        <taxon>Fabales</taxon>
        <taxon>Fabaceae</taxon>
        <taxon>Papilionoideae</taxon>
        <taxon>50 kb inversion clade</taxon>
        <taxon>NPAAA clade</taxon>
        <taxon>Hologalegina</taxon>
        <taxon>IRL clade</taxon>
        <taxon>Fabeae</taxon>
        <taxon>Lathyrus</taxon>
    </lineage>
</organism>
<gene>
    <name evidence="2" type="ORF">KIW84_032853</name>
</gene>
<keyword evidence="3" id="KW-1185">Reference proteome</keyword>
<protein>
    <recommendedName>
        <fullName evidence="1">DUF7745 domain-containing protein</fullName>
    </recommendedName>
</protein>
<proteinExistence type="predicted"/>
<comment type="caution">
    <text evidence="2">The sequence shown here is derived from an EMBL/GenBank/DDBJ whole genome shotgun (WGS) entry which is preliminary data.</text>
</comment>
<dbReference type="AlphaFoldDB" id="A0A9D4XU93"/>
<dbReference type="Gramene" id="Psat03G0285300-T1">
    <property type="protein sequence ID" value="KAI5427603.1"/>
    <property type="gene ID" value="KIW84_032853"/>
</dbReference>
<sequence length="193" mass="22289">MGSERKNTLPLKFKLPRVDTLVALSSKINPCKKKNFICGYGRILDLLTIPVDISALVASSQYYDPPLICFTFKDFQLKVENAKVEENLKEKYQDGLAQEDMGLSSLRKQLKQTGNERGDNHRWFELVVKEKKTLRDESDLEIQNLKLSLSEANAKVEVEHRLKEEAIRVSYITPQVWREKRHKAELSTLSTEH</sequence>
<evidence type="ECO:0000313" key="2">
    <source>
        <dbReference type="EMBL" id="KAI5427603.1"/>
    </source>
</evidence>
<dbReference type="Pfam" id="PF24924">
    <property type="entry name" value="DUF7745"/>
    <property type="match status" value="1"/>
</dbReference>
<accession>A0A9D4XU93</accession>
<feature type="domain" description="DUF7745" evidence="1">
    <location>
        <begin position="21"/>
        <end position="78"/>
    </location>
</feature>
<reference evidence="2 3" key="1">
    <citation type="journal article" date="2022" name="Nat. Genet.">
        <title>Improved pea reference genome and pan-genome highlight genomic features and evolutionary characteristics.</title>
        <authorList>
            <person name="Yang T."/>
            <person name="Liu R."/>
            <person name="Luo Y."/>
            <person name="Hu S."/>
            <person name="Wang D."/>
            <person name="Wang C."/>
            <person name="Pandey M.K."/>
            <person name="Ge S."/>
            <person name="Xu Q."/>
            <person name="Li N."/>
            <person name="Li G."/>
            <person name="Huang Y."/>
            <person name="Saxena R.K."/>
            <person name="Ji Y."/>
            <person name="Li M."/>
            <person name="Yan X."/>
            <person name="He Y."/>
            <person name="Liu Y."/>
            <person name="Wang X."/>
            <person name="Xiang C."/>
            <person name="Varshney R.K."/>
            <person name="Ding H."/>
            <person name="Gao S."/>
            <person name="Zong X."/>
        </authorList>
    </citation>
    <scope>NUCLEOTIDE SEQUENCE [LARGE SCALE GENOMIC DNA]</scope>
    <source>
        <strain evidence="2 3">cv. Zhongwan 6</strain>
    </source>
</reference>